<evidence type="ECO:0000313" key="2">
    <source>
        <dbReference type="EMBL" id="KAD5508418.1"/>
    </source>
</evidence>
<evidence type="ECO:0000313" key="3">
    <source>
        <dbReference type="Proteomes" id="UP000326396"/>
    </source>
</evidence>
<keyword evidence="3" id="KW-1185">Reference proteome</keyword>
<feature type="region of interest" description="Disordered" evidence="1">
    <location>
        <begin position="163"/>
        <end position="192"/>
    </location>
</feature>
<dbReference type="AlphaFoldDB" id="A0A5N6NZ89"/>
<proteinExistence type="predicted"/>
<evidence type="ECO:0000256" key="1">
    <source>
        <dbReference type="SAM" id="MobiDB-lite"/>
    </source>
</evidence>
<name>A0A5N6NZ89_9ASTR</name>
<comment type="caution">
    <text evidence="2">The sequence shown here is derived from an EMBL/GenBank/DDBJ whole genome shotgun (WGS) entry which is preliminary data.</text>
</comment>
<dbReference type="EMBL" id="SZYD01000008">
    <property type="protein sequence ID" value="KAD5508418.1"/>
    <property type="molecule type" value="Genomic_DNA"/>
</dbReference>
<gene>
    <name evidence="2" type="ORF">E3N88_16121</name>
</gene>
<sequence length="192" mass="21919">MFKIIMFLIKYVHKCKYLMQKYRMYLKRLSESRHQGSVDTSFLGILDSSNGLRTLTASGQLGQSLATVLCHSNNSTSLFPRHVIDQRNTSRFRQHLHQPDHYSFNNFNRPALMSMASRIQSQSQSQHVFSIRGGIFPSYNMSNIPNQIEPDSDSKIMTFSDLLSHSSPDRMGPTTSFTDNESGTHLDGTRHN</sequence>
<organism evidence="2 3">
    <name type="scientific">Mikania micrantha</name>
    <name type="common">bitter vine</name>
    <dbReference type="NCBI Taxonomy" id="192012"/>
    <lineage>
        <taxon>Eukaryota</taxon>
        <taxon>Viridiplantae</taxon>
        <taxon>Streptophyta</taxon>
        <taxon>Embryophyta</taxon>
        <taxon>Tracheophyta</taxon>
        <taxon>Spermatophyta</taxon>
        <taxon>Magnoliopsida</taxon>
        <taxon>eudicotyledons</taxon>
        <taxon>Gunneridae</taxon>
        <taxon>Pentapetalae</taxon>
        <taxon>asterids</taxon>
        <taxon>campanulids</taxon>
        <taxon>Asterales</taxon>
        <taxon>Asteraceae</taxon>
        <taxon>Asteroideae</taxon>
        <taxon>Heliantheae alliance</taxon>
        <taxon>Eupatorieae</taxon>
        <taxon>Mikania</taxon>
    </lineage>
</organism>
<feature type="compositionally biased region" description="Basic and acidic residues" evidence="1">
    <location>
        <begin position="182"/>
        <end position="192"/>
    </location>
</feature>
<accession>A0A5N6NZ89</accession>
<reference evidence="2 3" key="1">
    <citation type="submission" date="2019-05" db="EMBL/GenBank/DDBJ databases">
        <title>Mikania micrantha, genome provides insights into the molecular mechanism of rapid growth.</title>
        <authorList>
            <person name="Liu B."/>
        </authorList>
    </citation>
    <scope>NUCLEOTIDE SEQUENCE [LARGE SCALE GENOMIC DNA]</scope>
    <source>
        <strain evidence="2">NLD-2019</strain>
        <tissue evidence="2">Leaf</tissue>
    </source>
</reference>
<dbReference type="Proteomes" id="UP000326396">
    <property type="component" value="Linkage Group LG16"/>
</dbReference>
<protein>
    <submittedName>
        <fullName evidence="2">Uncharacterized protein</fullName>
    </submittedName>
</protein>